<dbReference type="InterPro" id="IPR018357">
    <property type="entry name" value="Hexapep_transf_CS"/>
</dbReference>
<dbReference type="InterPro" id="IPR001451">
    <property type="entry name" value="Hexapep"/>
</dbReference>
<dbReference type="Pfam" id="PF00132">
    <property type="entry name" value="Hexapep"/>
    <property type="match status" value="1"/>
</dbReference>
<keyword evidence="3 4" id="KW-0012">Acyltransferase</keyword>
<dbReference type="AlphaFoldDB" id="A0A6J5B2Q0"/>
<organism evidence="4 5">
    <name type="scientific">Paraburkholderia phenoliruptrix</name>
    <dbReference type="NCBI Taxonomy" id="252970"/>
    <lineage>
        <taxon>Bacteria</taxon>
        <taxon>Pseudomonadati</taxon>
        <taxon>Pseudomonadota</taxon>
        <taxon>Betaproteobacteria</taxon>
        <taxon>Burkholderiales</taxon>
        <taxon>Burkholderiaceae</taxon>
        <taxon>Paraburkholderia</taxon>
    </lineage>
</organism>
<sequence>MDLSNMMNRSRLKGHLYSLVRPRTIQCAGRPVIDGYFPDFAGEGQVRLGKNCCFRSFRLRQHLTVLKDAVLEVGDDALFNDGIVLCAAKSIKIGHSVQIGDMVYIYDTHFHQVCPDEPLTEAPVSIGNNVWIGANSMVLAGASIGDHSVIAAGSIVTGAIPARSLAAGTPARVIRTFEVPDGWIRR</sequence>
<dbReference type="CDD" id="cd04647">
    <property type="entry name" value="LbH_MAT_like"/>
    <property type="match status" value="1"/>
</dbReference>
<keyword evidence="2" id="KW-0677">Repeat</keyword>
<evidence type="ECO:0000313" key="5">
    <source>
        <dbReference type="Proteomes" id="UP000494249"/>
    </source>
</evidence>
<dbReference type="SUPFAM" id="SSF51161">
    <property type="entry name" value="Trimeric LpxA-like enzymes"/>
    <property type="match status" value="1"/>
</dbReference>
<dbReference type="RefSeq" id="WP_035482549.1">
    <property type="nucleotide sequence ID" value="NZ_CADFGL010000002.1"/>
</dbReference>
<gene>
    <name evidence="4" type="primary">dapH_1</name>
    <name evidence="4" type="ORF">LMG22037_02916</name>
</gene>
<protein>
    <submittedName>
        <fullName evidence="4">2,3,4,5-tetrahydropyridine-2,6-dicarboxylate N-acetyltransferase</fullName>
        <ecNumber evidence="4">2.3.1.89</ecNumber>
    </submittedName>
</protein>
<dbReference type="InterPro" id="IPR051159">
    <property type="entry name" value="Hexapeptide_acetyltransf"/>
</dbReference>
<keyword evidence="1 4" id="KW-0808">Transferase</keyword>
<evidence type="ECO:0000313" key="4">
    <source>
        <dbReference type="EMBL" id="CAB3689734.1"/>
    </source>
</evidence>
<name>A0A6J5B2Q0_9BURK</name>
<proteinExistence type="predicted"/>
<evidence type="ECO:0000256" key="1">
    <source>
        <dbReference type="ARBA" id="ARBA00022679"/>
    </source>
</evidence>
<dbReference type="PROSITE" id="PS00101">
    <property type="entry name" value="HEXAPEP_TRANSFERASES"/>
    <property type="match status" value="1"/>
</dbReference>
<dbReference type="Proteomes" id="UP000494249">
    <property type="component" value="Unassembled WGS sequence"/>
</dbReference>
<evidence type="ECO:0000256" key="2">
    <source>
        <dbReference type="ARBA" id="ARBA00022737"/>
    </source>
</evidence>
<dbReference type="Gene3D" id="2.160.10.10">
    <property type="entry name" value="Hexapeptide repeat proteins"/>
    <property type="match status" value="1"/>
</dbReference>
<dbReference type="InterPro" id="IPR011004">
    <property type="entry name" value="Trimer_LpxA-like_sf"/>
</dbReference>
<evidence type="ECO:0000256" key="3">
    <source>
        <dbReference type="ARBA" id="ARBA00023315"/>
    </source>
</evidence>
<accession>A0A6J5B2Q0</accession>
<dbReference type="EC" id="2.3.1.89" evidence="4"/>
<reference evidence="4 5" key="1">
    <citation type="submission" date="2020-04" db="EMBL/GenBank/DDBJ databases">
        <authorList>
            <person name="De Canck E."/>
        </authorList>
    </citation>
    <scope>NUCLEOTIDE SEQUENCE [LARGE SCALE GENOMIC DNA]</scope>
    <source>
        <strain evidence="4 5">LMG 22037</strain>
    </source>
</reference>
<dbReference type="PANTHER" id="PTHR23416">
    <property type="entry name" value="SIALIC ACID SYNTHASE-RELATED"/>
    <property type="match status" value="1"/>
</dbReference>
<dbReference type="EMBL" id="CADIKB010000011">
    <property type="protein sequence ID" value="CAB3689734.1"/>
    <property type="molecule type" value="Genomic_DNA"/>
</dbReference>
<dbReference type="GO" id="GO:0047200">
    <property type="term" value="F:tetrahydrodipicolinate N-acetyltransferase activity"/>
    <property type="evidence" value="ECO:0007669"/>
    <property type="project" value="UniProtKB-EC"/>
</dbReference>